<evidence type="ECO:0000256" key="8">
    <source>
        <dbReference type="PIRNR" id="PIRNR017269"/>
    </source>
</evidence>
<dbReference type="PANTHER" id="PTHR12133">
    <property type="entry name" value="TRNA (ADENINE(58)-N(1))-METHYLTRANSFERASE"/>
    <property type="match status" value="1"/>
</dbReference>
<feature type="compositionally biased region" description="Basic and acidic residues" evidence="10">
    <location>
        <begin position="326"/>
        <end position="337"/>
    </location>
</feature>
<evidence type="ECO:0000256" key="6">
    <source>
        <dbReference type="ARBA" id="ARBA00022694"/>
    </source>
</evidence>
<dbReference type="OrthoDB" id="1925287at2759"/>
<feature type="binding site" evidence="9">
    <location>
        <begin position="162"/>
        <end position="165"/>
    </location>
    <ligand>
        <name>S-adenosyl-L-methionine</name>
        <dbReference type="ChEBI" id="CHEBI:59789"/>
    </ligand>
</feature>
<dbReference type="Pfam" id="PF08704">
    <property type="entry name" value="GCD14"/>
    <property type="match status" value="1"/>
</dbReference>
<evidence type="ECO:0000256" key="2">
    <source>
        <dbReference type="ARBA" id="ARBA00012796"/>
    </source>
</evidence>
<dbReference type="GO" id="GO:0030488">
    <property type="term" value="P:tRNA methylation"/>
    <property type="evidence" value="ECO:0007669"/>
    <property type="project" value="InterPro"/>
</dbReference>
<dbReference type="Gene3D" id="3.40.50.150">
    <property type="entry name" value="Vaccinia Virus protein VP39"/>
    <property type="match status" value="1"/>
</dbReference>
<dbReference type="EC" id="2.1.1.220" evidence="2 8"/>
<proteinExistence type="inferred from homology"/>
<dbReference type="InParanoid" id="A0A2R5GBA7"/>
<evidence type="ECO:0000256" key="10">
    <source>
        <dbReference type="SAM" id="MobiDB-lite"/>
    </source>
</evidence>
<feature type="compositionally biased region" description="Basic and acidic residues" evidence="10">
    <location>
        <begin position="17"/>
        <end position="27"/>
    </location>
</feature>
<dbReference type="Gene3D" id="3.10.330.20">
    <property type="match status" value="1"/>
</dbReference>
<dbReference type="GO" id="GO:0005634">
    <property type="term" value="C:nucleus"/>
    <property type="evidence" value="ECO:0007669"/>
    <property type="project" value="UniProtKB-SubCell"/>
</dbReference>
<reference evidence="12 13" key="1">
    <citation type="submission" date="2017-12" db="EMBL/GenBank/DDBJ databases">
        <title>Sequencing, de novo assembly and annotation of complete genome of a new Thraustochytrid species, strain FCC1311.</title>
        <authorList>
            <person name="Sedici K."/>
            <person name="Godart F."/>
            <person name="Aiese Cigliano R."/>
            <person name="Sanseverino W."/>
            <person name="Barakat M."/>
            <person name="Ortet P."/>
            <person name="Marechal E."/>
            <person name="Cagnac O."/>
            <person name="Amato A."/>
        </authorList>
    </citation>
    <scope>NUCLEOTIDE SEQUENCE [LARGE SCALE GENOMIC DNA]</scope>
</reference>
<dbReference type="InterPro" id="IPR014816">
    <property type="entry name" value="tRNA_MeTrfase_Gcd14"/>
</dbReference>
<dbReference type="FunCoup" id="A0A2R5GBA7">
    <property type="interactions" value="147"/>
</dbReference>
<feature type="binding site" evidence="9">
    <location>
        <position position="232"/>
    </location>
    <ligand>
        <name>S-adenosyl-L-methionine</name>
        <dbReference type="ChEBI" id="CHEBI:59789"/>
    </ligand>
</feature>
<dbReference type="PANTHER" id="PTHR12133:SF2">
    <property type="entry name" value="TRNA (ADENINE(58)-N(1))-METHYLTRANSFERASE CATALYTIC SUBUNIT TRMT61A"/>
    <property type="match status" value="1"/>
</dbReference>
<feature type="binding site" evidence="9">
    <location>
        <position position="183"/>
    </location>
    <ligand>
        <name>S-adenosyl-L-methionine</name>
        <dbReference type="ChEBI" id="CHEBI:59789"/>
    </ligand>
</feature>
<dbReference type="EMBL" id="BEYU01000010">
    <property type="protein sequence ID" value="GBG24994.1"/>
    <property type="molecule type" value="Genomic_DNA"/>
</dbReference>
<dbReference type="InterPro" id="IPR029063">
    <property type="entry name" value="SAM-dependent_MTases_sf"/>
</dbReference>
<evidence type="ECO:0000313" key="13">
    <source>
        <dbReference type="Proteomes" id="UP000241890"/>
    </source>
</evidence>
<comment type="catalytic activity">
    <reaction evidence="8">
        <text>adenosine(58) in tRNA + S-adenosyl-L-methionine = N(1)-methyladenosine(58) in tRNA + S-adenosyl-L-homocysteine + H(+)</text>
        <dbReference type="Rhea" id="RHEA:43152"/>
        <dbReference type="Rhea" id="RHEA-COMP:10365"/>
        <dbReference type="Rhea" id="RHEA-COMP:10366"/>
        <dbReference type="ChEBI" id="CHEBI:15378"/>
        <dbReference type="ChEBI" id="CHEBI:57856"/>
        <dbReference type="ChEBI" id="CHEBI:59789"/>
        <dbReference type="ChEBI" id="CHEBI:74411"/>
        <dbReference type="ChEBI" id="CHEBI:74491"/>
        <dbReference type="EC" id="2.1.1.220"/>
    </reaction>
</comment>
<keyword evidence="7" id="KW-0539">Nucleus</keyword>
<feature type="domain" description="tRNA (adenine(58)-N(1))-methyltransferase catalytic subunit TRM61 C-terminal" evidence="11">
    <location>
        <begin position="112"/>
        <end position="408"/>
    </location>
</feature>
<sequence>MAAVEKNLTLEAPASEEPAHRESGPFACDDKDIIKDGDLVVVFENHTSITKVKVKRGETFEHRLGTFDLDHFVGKRYGSRVQPMRNNMNQRKRARTGRASRGESGALVQVGGYATLLPLTPELWCDAVSRRTAIMFPLDNAMVVSHLHLKPGSVVVESGTGSGCLTNFLARAVAPHGRVHTFEFNKARVDAAKLDFAAAKLDDVVCCTHANVYENGFGAEVESTKADAVFLDLPAPWLALPHAVKVLRPFGRICTFSPCIEQVQRTAAKMAKLGFSSIMTLECLPREFRITKIKTTVPVVFQTEEEKAIVRRPGGSRGGANAEADDVAKGEADEDANKAAAAQRKRARPERKQRQDMRPFQTSSLETSVAAVIDQCARPMQEKEFITADRVILPFDRQKGHTGYLTFAYAPFK</sequence>
<feature type="region of interest" description="Disordered" evidence="10">
    <location>
        <begin position="310"/>
        <end position="363"/>
    </location>
</feature>
<accession>A0A2R5GBA7</accession>
<keyword evidence="6 8" id="KW-0819">tRNA processing</keyword>
<dbReference type="GO" id="GO:0160107">
    <property type="term" value="F:tRNA (adenine(58)-N1)-methyltransferase activity"/>
    <property type="evidence" value="ECO:0007669"/>
    <property type="project" value="UniProtKB-EC"/>
</dbReference>
<feature type="region of interest" description="Disordered" evidence="10">
    <location>
        <begin position="1"/>
        <end position="27"/>
    </location>
</feature>
<dbReference type="AlphaFoldDB" id="A0A2R5GBA7"/>
<dbReference type="InterPro" id="IPR049470">
    <property type="entry name" value="TRM61_C"/>
</dbReference>
<comment type="similarity">
    <text evidence="8">Belongs to the class I-like SAM-binding methyltransferase superfamily. TRM61 family.</text>
</comment>
<dbReference type="PIRSF" id="PIRSF017269">
    <property type="entry name" value="GCD14"/>
    <property type="match status" value="1"/>
</dbReference>
<evidence type="ECO:0000256" key="9">
    <source>
        <dbReference type="PIRSR" id="PIRSR017269-1"/>
    </source>
</evidence>
<dbReference type="PROSITE" id="PS51620">
    <property type="entry name" value="SAM_TRM61"/>
    <property type="match status" value="1"/>
</dbReference>
<evidence type="ECO:0000259" key="11">
    <source>
        <dbReference type="Pfam" id="PF08704"/>
    </source>
</evidence>
<evidence type="ECO:0000256" key="3">
    <source>
        <dbReference type="ARBA" id="ARBA00022603"/>
    </source>
</evidence>
<protein>
    <recommendedName>
        <fullName evidence="2 8">tRNA (adenine(58)-N(1))-methyltransferase</fullName>
        <ecNumber evidence="2 8">2.1.1.220</ecNumber>
    </recommendedName>
</protein>
<evidence type="ECO:0000313" key="12">
    <source>
        <dbReference type="EMBL" id="GBG24994.1"/>
    </source>
</evidence>
<dbReference type="SUPFAM" id="SSF53335">
    <property type="entry name" value="S-adenosyl-L-methionine-dependent methyltransferases"/>
    <property type="match status" value="1"/>
</dbReference>
<organism evidence="12 13">
    <name type="scientific">Hondaea fermentalgiana</name>
    <dbReference type="NCBI Taxonomy" id="2315210"/>
    <lineage>
        <taxon>Eukaryota</taxon>
        <taxon>Sar</taxon>
        <taxon>Stramenopiles</taxon>
        <taxon>Bigyra</taxon>
        <taxon>Labyrinthulomycetes</taxon>
        <taxon>Thraustochytrida</taxon>
        <taxon>Thraustochytriidae</taxon>
        <taxon>Hondaea</taxon>
    </lineage>
</organism>
<evidence type="ECO:0000256" key="5">
    <source>
        <dbReference type="ARBA" id="ARBA00022691"/>
    </source>
</evidence>
<keyword evidence="4 8" id="KW-0808">Transferase</keyword>
<keyword evidence="13" id="KW-1185">Reference proteome</keyword>
<gene>
    <name evidence="12" type="ORF">FCC1311_012112</name>
</gene>
<dbReference type="CDD" id="cd02440">
    <property type="entry name" value="AdoMet_MTases"/>
    <property type="match status" value="1"/>
</dbReference>
<evidence type="ECO:0000256" key="4">
    <source>
        <dbReference type="ARBA" id="ARBA00022679"/>
    </source>
</evidence>
<feature type="binding site" evidence="9">
    <location>
        <position position="203"/>
    </location>
    <ligand>
        <name>S-adenosyl-L-methionine</name>
        <dbReference type="ChEBI" id="CHEBI:59789"/>
    </ligand>
</feature>
<evidence type="ECO:0000256" key="7">
    <source>
        <dbReference type="ARBA" id="ARBA00023242"/>
    </source>
</evidence>
<comment type="subcellular location">
    <subcellularLocation>
        <location evidence="1">Nucleus</location>
    </subcellularLocation>
</comment>
<keyword evidence="3 8" id="KW-0489">Methyltransferase</keyword>
<keyword evidence="5 8" id="KW-0949">S-adenosyl-L-methionine</keyword>
<dbReference type="GO" id="GO:0031515">
    <property type="term" value="C:tRNA (m1A) methyltransferase complex"/>
    <property type="evidence" value="ECO:0007669"/>
    <property type="project" value="UniProtKB-UniRule"/>
</dbReference>
<evidence type="ECO:0000256" key="1">
    <source>
        <dbReference type="ARBA" id="ARBA00004123"/>
    </source>
</evidence>
<dbReference type="Proteomes" id="UP000241890">
    <property type="component" value="Unassembled WGS sequence"/>
</dbReference>
<comment type="caution">
    <text evidence="12">The sequence shown here is derived from an EMBL/GenBank/DDBJ whole genome shotgun (WGS) entry which is preliminary data.</text>
</comment>
<name>A0A2R5GBA7_9STRA</name>